<accession>A0AAW0BK23</accession>
<dbReference type="Proteomes" id="UP001383192">
    <property type="component" value="Unassembled WGS sequence"/>
</dbReference>
<evidence type="ECO:0000313" key="1">
    <source>
        <dbReference type="EMBL" id="KAK7026131.1"/>
    </source>
</evidence>
<keyword evidence="2" id="KW-1185">Reference proteome</keyword>
<proteinExistence type="predicted"/>
<protein>
    <submittedName>
        <fullName evidence="1">Uncharacterized protein</fullName>
    </submittedName>
</protein>
<dbReference type="AlphaFoldDB" id="A0AAW0BK23"/>
<evidence type="ECO:0000313" key="2">
    <source>
        <dbReference type="Proteomes" id="UP001383192"/>
    </source>
</evidence>
<name>A0AAW0BK23_9AGAR</name>
<comment type="caution">
    <text evidence="1">The sequence shown here is derived from an EMBL/GenBank/DDBJ whole genome shotgun (WGS) entry which is preliminary data.</text>
</comment>
<reference evidence="1 2" key="1">
    <citation type="submission" date="2024-01" db="EMBL/GenBank/DDBJ databases">
        <title>A draft genome for a cacao thread blight-causing isolate of Paramarasmius palmivorus.</title>
        <authorList>
            <person name="Baruah I.K."/>
            <person name="Bukari Y."/>
            <person name="Amoako-Attah I."/>
            <person name="Meinhardt L.W."/>
            <person name="Bailey B.A."/>
            <person name="Cohen S.P."/>
        </authorList>
    </citation>
    <scope>NUCLEOTIDE SEQUENCE [LARGE SCALE GENOMIC DNA]</scope>
    <source>
        <strain evidence="1 2">GH-12</strain>
    </source>
</reference>
<sequence length="257" mass="28016">MVTHNTDDGTGVLYTSTAYELDRAEQQTWQTHLLIQNHATKPGPGPANFNLAYRHQESNKTEMIALVESDMFFQILFMAIQAGGTWVFDTYTAINLTVLLLGDPNARDADADKEEEDKDVSEDNDVEYIKEVKAKQEQDQVPHTNGTSISKAVLVTVTVQVPTEPEPIPVPTNRGAKKRSIDNLVASCGVEEDEQAAKGGSRVLGLASSFDRSLNAILMTGTGLAVATGKKFHVTLRTSLYSSFVSISLLQCSSACY</sequence>
<organism evidence="1 2">
    <name type="scientific">Paramarasmius palmivorus</name>
    <dbReference type="NCBI Taxonomy" id="297713"/>
    <lineage>
        <taxon>Eukaryota</taxon>
        <taxon>Fungi</taxon>
        <taxon>Dikarya</taxon>
        <taxon>Basidiomycota</taxon>
        <taxon>Agaricomycotina</taxon>
        <taxon>Agaricomycetes</taxon>
        <taxon>Agaricomycetidae</taxon>
        <taxon>Agaricales</taxon>
        <taxon>Marasmiineae</taxon>
        <taxon>Marasmiaceae</taxon>
        <taxon>Paramarasmius</taxon>
    </lineage>
</organism>
<dbReference type="EMBL" id="JAYKXP010000106">
    <property type="protein sequence ID" value="KAK7026131.1"/>
    <property type="molecule type" value="Genomic_DNA"/>
</dbReference>
<gene>
    <name evidence="1" type="ORF">VNI00_015706</name>
</gene>